<gene>
    <name evidence="3" type="ORF">AA14337_0764</name>
</gene>
<dbReference type="InterPro" id="IPR027417">
    <property type="entry name" value="P-loop_NTPase"/>
</dbReference>
<sequence>MRSNDQHIYGTWRGEVEDCGLRPDSRENWQRIVNKAVRMPMSDLLFETGKPVFVKHHSRLTAITRPLSKSHVENIIGWITKTNSVVFELNGGQDHDSGFTISDIERQDDYGVALRHRFRLNLTPVLFEGGIGFQGIARYFNPIVPTCESIGLEPEIIEYATPEQGGVGFLGPVGSGKSSSGAAVIRHVLEGKTNIRGHIATYEAPIEYEFDLIESNCCTITQVEIPVNLPTFGRGARNSLRRATNGVMVQEMRDRETIEAATELMATGCPLWTTGHANKVAVAFARFMQKFPENLQAQAFYGLIANMRLFVSQRLVRHKLWTPENPKMTCLREWQAIDDDLRVKLEEAGPEKHVRVLQQFIDAGDLKQDVRASRSMRKTIRMKYQAGEISEETGHQMLITYGYHARDLEGKVHER</sequence>
<protein>
    <submittedName>
        <fullName evidence="3">Tfp pilus assembly protein PilU</fullName>
    </submittedName>
</protein>
<dbReference type="PANTHER" id="PTHR30486">
    <property type="entry name" value="TWITCHING MOTILITY PROTEIN PILT"/>
    <property type="match status" value="1"/>
</dbReference>
<dbReference type="InterPro" id="IPR050921">
    <property type="entry name" value="T4SS_GSP_E_ATPase"/>
</dbReference>
<evidence type="ECO:0000256" key="1">
    <source>
        <dbReference type="ARBA" id="ARBA00006611"/>
    </source>
</evidence>
<dbReference type="Gene3D" id="3.30.450.90">
    <property type="match status" value="1"/>
</dbReference>
<dbReference type="Pfam" id="PF00437">
    <property type="entry name" value="T2SSE"/>
    <property type="match status" value="1"/>
</dbReference>
<organism evidence="3 4">
    <name type="scientific">Acetobacter malorum DSM 14337</name>
    <dbReference type="NCBI Taxonomy" id="1307910"/>
    <lineage>
        <taxon>Bacteria</taxon>
        <taxon>Pseudomonadati</taxon>
        <taxon>Pseudomonadota</taxon>
        <taxon>Alphaproteobacteria</taxon>
        <taxon>Acetobacterales</taxon>
        <taxon>Acetobacteraceae</taxon>
        <taxon>Acetobacter</taxon>
    </lineage>
</organism>
<comment type="caution">
    <text evidence="3">The sequence shown here is derived from an EMBL/GenBank/DDBJ whole genome shotgun (WGS) entry which is preliminary data.</text>
</comment>
<dbReference type="Proteomes" id="UP001065047">
    <property type="component" value="Unassembled WGS sequence"/>
</dbReference>
<accession>A0ABQ0PP86</accession>
<dbReference type="Gene3D" id="3.40.50.300">
    <property type="entry name" value="P-loop containing nucleotide triphosphate hydrolases"/>
    <property type="match status" value="1"/>
</dbReference>
<evidence type="ECO:0000259" key="2">
    <source>
        <dbReference type="Pfam" id="PF00437"/>
    </source>
</evidence>
<comment type="similarity">
    <text evidence="1">Belongs to the GSP E family.</text>
</comment>
<feature type="domain" description="Bacterial type II secretion system protein E" evidence="2">
    <location>
        <begin position="169"/>
        <end position="318"/>
    </location>
</feature>
<dbReference type="InterPro" id="IPR001482">
    <property type="entry name" value="T2SS/T4SS_dom"/>
</dbReference>
<dbReference type="EMBL" id="BAPF01000006">
    <property type="protein sequence ID" value="GBQ77254.1"/>
    <property type="molecule type" value="Genomic_DNA"/>
</dbReference>
<dbReference type="SUPFAM" id="SSF52540">
    <property type="entry name" value="P-loop containing nucleoside triphosphate hydrolases"/>
    <property type="match status" value="1"/>
</dbReference>
<evidence type="ECO:0000313" key="4">
    <source>
        <dbReference type="Proteomes" id="UP001065047"/>
    </source>
</evidence>
<name>A0ABQ0PP86_9PROT</name>
<keyword evidence="4" id="KW-1185">Reference proteome</keyword>
<reference evidence="3" key="1">
    <citation type="submission" date="2013-04" db="EMBL/GenBank/DDBJ databases">
        <title>The genome sequencing project of 58 acetic acid bacteria.</title>
        <authorList>
            <person name="Okamoto-Kainuma A."/>
            <person name="Ishikawa M."/>
            <person name="Umino S."/>
            <person name="Koizumi Y."/>
            <person name="Shiwa Y."/>
            <person name="Yoshikawa H."/>
            <person name="Matsutani M."/>
            <person name="Matsushita K."/>
        </authorList>
    </citation>
    <scope>NUCLEOTIDE SEQUENCE</scope>
    <source>
        <strain evidence="3">DSM 14337</strain>
    </source>
</reference>
<evidence type="ECO:0000313" key="3">
    <source>
        <dbReference type="EMBL" id="GBQ77254.1"/>
    </source>
</evidence>
<proteinExistence type="inferred from homology"/>
<dbReference type="PANTHER" id="PTHR30486:SF6">
    <property type="entry name" value="TYPE IV PILUS RETRACTATION ATPASE PILT"/>
    <property type="match status" value="1"/>
</dbReference>